<reference evidence="2 3" key="1">
    <citation type="submission" date="2021-02" db="EMBL/GenBank/DDBJ databases">
        <title>Porcisia hertigi Genome sequencing and assembly.</title>
        <authorList>
            <person name="Almutairi H."/>
            <person name="Gatherer D."/>
        </authorList>
    </citation>
    <scope>NUCLEOTIDE SEQUENCE [LARGE SCALE GENOMIC DNA]</scope>
    <source>
        <strain evidence="2 3">C119</strain>
    </source>
</reference>
<dbReference type="EMBL" id="JAFJZO010000007">
    <property type="protein sequence ID" value="KAG5510974.1"/>
    <property type="molecule type" value="Genomic_DNA"/>
</dbReference>
<sequence length="304" mass="33347">MSMHESDNGTSSSEASFRSSSSSSSASSCSGNDDVQDQLTHTAAFGGFSGGGMNGVPEVTRLQLQREQRLRRVLSQRHLGQPEAVPHNAFFCTRTALSEEDTVWLYTLTNSACFERLLHDARATTISALAGHLDTVLSHANPLFYFNYRMPVRAGNGIGDAAPTSLRVAPVMRSWQDTPPVMRKRPSPAHNEAEDSHLGGSGGSIAGASQKRLKTSVDGPSASSGLVAQSMKTWEAHLTEALTKEGETVDSFRQSRTKTSYTEKKRFQEKAAWEEYTREVRIQAQQRDREAKRALRRGVNDEAL</sequence>
<dbReference type="OrthoDB" id="261272at2759"/>
<dbReference type="GeneID" id="94292502"/>
<protein>
    <submittedName>
        <fullName evidence="2">Uncharacterized protein</fullName>
    </submittedName>
</protein>
<feature type="compositionally biased region" description="Low complexity" evidence="1">
    <location>
        <begin position="11"/>
        <end position="30"/>
    </location>
</feature>
<evidence type="ECO:0000256" key="1">
    <source>
        <dbReference type="SAM" id="MobiDB-lite"/>
    </source>
</evidence>
<evidence type="ECO:0000313" key="3">
    <source>
        <dbReference type="Proteomes" id="UP000674318"/>
    </source>
</evidence>
<feature type="compositionally biased region" description="Basic and acidic residues" evidence="1">
    <location>
        <begin position="283"/>
        <end position="293"/>
    </location>
</feature>
<organism evidence="2 3">
    <name type="scientific">Porcisia hertigi</name>
    <dbReference type="NCBI Taxonomy" id="2761500"/>
    <lineage>
        <taxon>Eukaryota</taxon>
        <taxon>Discoba</taxon>
        <taxon>Euglenozoa</taxon>
        <taxon>Kinetoplastea</taxon>
        <taxon>Metakinetoplastina</taxon>
        <taxon>Trypanosomatida</taxon>
        <taxon>Trypanosomatidae</taxon>
        <taxon>Leishmaniinae</taxon>
        <taxon>Porcisia</taxon>
    </lineage>
</organism>
<feature type="region of interest" description="Disordered" evidence="1">
    <location>
        <begin position="1"/>
        <end position="33"/>
    </location>
</feature>
<dbReference type="RefSeq" id="XP_067759446.1">
    <property type="nucleotide sequence ID" value="XM_067902425.1"/>
</dbReference>
<keyword evidence="3" id="KW-1185">Reference proteome</keyword>
<gene>
    <name evidence="2" type="ORF">JKF63_06476</name>
</gene>
<dbReference type="KEGG" id="phet:94292502"/>
<dbReference type="AlphaFoldDB" id="A0A836YHB2"/>
<dbReference type="Proteomes" id="UP000674318">
    <property type="component" value="Unassembled WGS sequence"/>
</dbReference>
<feature type="region of interest" description="Disordered" evidence="1">
    <location>
        <begin position="177"/>
        <end position="222"/>
    </location>
</feature>
<evidence type="ECO:0000313" key="2">
    <source>
        <dbReference type="EMBL" id="KAG5510974.1"/>
    </source>
</evidence>
<name>A0A836YHB2_9TRYP</name>
<accession>A0A836YHB2</accession>
<proteinExistence type="predicted"/>
<feature type="region of interest" description="Disordered" evidence="1">
    <location>
        <begin position="283"/>
        <end position="304"/>
    </location>
</feature>
<comment type="caution">
    <text evidence="2">The sequence shown here is derived from an EMBL/GenBank/DDBJ whole genome shotgun (WGS) entry which is preliminary data.</text>
</comment>